<name>A0ABY9WAL9_9BACI</name>
<evidence type="ECO:0000313" key="2">
    <source>
        <dbReference type="Proteomes" id="UP001303701"/>
    </source>
</evidence>
<evidence type="ECO:0000313" key="1">
    <source>
        <dbReference type="EMBL" id="WNF32895.1"/>
    </source>
</evidence>
<proteinExistence type="predicted"/>
<dbReference type="GeneID" id="301127691"/>
<dbReference type="RefSeq" id="WP_157727840.1">
    <property type="nucleotide sequence ID" value="NZ_CP134501.1"/>
</dbReference>
<gene>
    <name evidence="1" type="ORF">RI196_16980</name>
</gene>
<keyword evidence="2" id="KW-1185">Reference proteome</keyword>
<organism evidence="1 2">
    <name type="scientific">Aeribacillus composti</name>
    <dbReference type="NCBI Taxonomy" id="1868734"/>
    <lineage>
        <taxon>Bacteria</taxon>
        <taxon>Bacillati</taxon>
        <taxon>Bacillota</taxon>
        <taxon>Bacilli</taxon>
        <taxon>Bacillales</taxon>
        <taxon>Bacillaceae</taxon>
        <taxon>Aeribacillus</taxon>
    </lineage>
</organism>
<dbReference type="EMBL" id="CP134501">
    <property type="protein sequence ID" value="WNF32895.1"/>
    <property type="molecule type" value="Genomic_DNA"/>
</dbReference>
<dbReference type="Proteomes" id="UP001303701">
    <property type="component" value="Chromosome"/>
</dbReference>
<reference evidence="1 2" key="1">
    <citation type="submission" date="2023-09" db="EMBL/GenBank/DDBJ databases">
        <title>Different Types of Thermotolerant Ring-Cleaving Dioxygenases derived from Aeribacillus composti HB-1 applied for multiple aromatic hydrocarbons removal.</title>
        <authorList>
            <person name="Cao L."/>
            <person name="Li M."/>
            <person name="Ma T."/>
        </authorList>
    </citation>
    <scope>NUCLEOTIDE SEQUENCE [LARGE SCALE GENOMIC DNA]</scope>
    <source>
        <strain evidence="1 2">HB-1</strain>
    </source>
</reference>
<accession>A0ABY9WAL9</accession>
<sequence>MCLCSFGPNSGVHTYDVTKSKVTYFKYNINDRTLVTNKQEQADSEALPKGKSQSL</sequence>
<protein>
    <submittedName>
        <fullName evidence="1">Uncharacterized protein</fullName>
    </submittedName>
</protein>